<dbReference type="SUPFAM" id="SSF53756">
    <property type="entry name" value="UDP-Glycosyltransferase/glycogen phosphorylase"/>
    <property type="match status" value="1"/>
</dbReference>
<dbReference type="InterPro" id="IPR002213">
    <property type="entry name" value="UDP_glucos_trans"/>
</dbReference>
<dbReference type="Proteomes" id="UP000001596">
    <property type="component" value="Plasmid pAtS4b"/>
</dbReference>
<keyword evidence="2 3" id="KW-0808">Transferase</keyword>
<accession>B9K392</accession>
<dbReference type="HOGENOM" id="CLU_000537_7_1_5"/>
<dbReference type="Gene3D" id="3.40.50.2000">
    <property type="entry name" value="Glycogen Phosphorylase B"/>
    <property type="match status" value="2"/>
</dbReference>
<dbReference type="InterPro" id="IPR050271">
    <property type="entry name" value="UDP-glycosyltransferase"/>
</dbReference>
<name>B9K392_ALLAM</name>
<evidence type="ECO:0000313" key="3">
    <source>
        <dbReference type="EMBL" id="ACM39340.1"/>
    </source>
</evidence>
<evidence type="ECO:0000313" key="4">
    <source>
        <dbReference type="Proteomes" id="UP000001596"/>
    </source>
</evidence>
<dbReference type="CDD" id="cd03784">
    <property type="entry name" value="GT1_Gtf-like"/>
    <property type="match status" value="1"/>
</dbReference>
<organism evidence="3 4">
    <name type="scientific">Allorhizobium ampelinum (strain ATCC BAA-846 / DSM 112012 / S4)</name>
    <name type="common">Agrobacterium vitis (strain S4)</name>
    <dbReference type="NCBI Taxonomy" id="311402"/>
    <lineage>
        <taxon>Bacteria</taxon>
        <taxon>Pseudomonadati</taxon>
        <taxon>Pseudomonadota</taxon>
        <taxon>Alphaproteobacteria</taxon>
        <taxon>Hyphomicrobiales</taxon>
        <taxon>Rhizobiaceae</taxon>
        <taxon>Rhizobium/Agrobacterium group</taxon>
        <taxon>Allorhizobium</taxon>
        <taxon>Allorhizobium ampelinum</taxon>
    </lineage>
</organism>
<sequence>MARFLFLIDDFAGHLFATVGLAQRAHEAGHQVLFVSSAAAIEKVRNKGVPVLAEDRFILSRNIVMSWGELRRRNSNRSRRVDHFLEIRGIVRSLVDRFRPDLVLFDPFLLHLFPFFWEVNANCASVSTKPLLTQDPQVPPYTFRYCPKTTRTSRAAILALWWLQKLKFSGDCLRDKFEELAIGVSSRSNINVTSAIANFPLSTMWKSRPVRFDKAFWSMPEIVLQAKEFDFPRVNSVPDAYFIGPCVAHDDDEADVPLKYPEGTGPLVYCSLGTVRRGETHRMIDFYRKVIRGVGVKGGYRLLVATGSREEATKLASEFEGYGNIVILGWASQRQVLTDASILITHGGGTSIKEAISKCVPMVVFPRRADQPGCASRVVYHRLGTAHSFRTCTEKSIKAAVDNLILNSSFRDRVRTLNEAFAGYDAEDIPMRTLTRLVTTGAKQCHRHEDLLKQVASIPPHSLQL</sequence>
<proteinExistence type="predicted"/>
<dbReference type="CAZy" id="GT1">
    <property type="family name" value="Glycosyltransferase Family 1"/>
</dbReference>
<dbReference type="PANTHER" id="PTHR48043">
    <property type="entry name" value="EG:EG0003.4 PROTEIN-RELATED"/>
    <property type="match status" value="1"/>
</dbReference>
<dbReference type="Pfam" id="PF00201">
    <property type="entry name" value="UDPGT"/>
    <property type="match status" value="1"/>
</dbReference>
<gene>
    <name evidence="3" type="ordered locus">Avi_9626</name>
</gene>
<dbReference type="RefSeq" id="WP_012655099.1">
    <property type="nucleotide sequence ID" value="NC_011991.1"/>
</dbReference>
<keyword evidence="3" id="KW-0614">Plasmid</keyword>
<keyword evidence="4" id="KW-1185">Reference proteome</keyword>
<evidence type="ECO:0000256" key="1">
    <source>
        <dbReference type="ARBA" id="ARBA00022676"/>
    </source>
</evidence>
<dbReference type="PANTHER" id="PTHR48043:SF145">
    <property type="entry name" value="FI06409P-RELATED"/>
    <property type="match status" value="1"/>
</dbReference>
<dbReference type="KEGG" id="avi:Avi_9626"/>
<dbReference type="GO" id="GO:0008194">
    <property type="term" value="F:UDP-glycosyltransferase activity"/>
    <property type="evidence" value="ECO:0007669"/>
    <property type="project" value="InterPro"/>
</dbReference>
<geneLocation type="plasmid" evidence="3 4">
    <name>pAtS4b</name>
</geneLocation>
<evidence type="ECO:0000256" key="2">
    <source>
        <dbReference type="ARBA" id="ARBA00022679"/>
    </source>
</evidence>
<keyword evidence="1" id="KW-0328">Glycosyltransferase</keyword>
<reference evidence="3 4" key="1">
    <citation type="journal article" date="2009" name="J. Bacteriol.">
        <title>Genome sequences of three Agrobacterium biovars help elucidate the evolution of multichromosome genomes in bacteria.</title>
        <authorList>
            <person name="Slater S.C."/>
            <person name="Goldman B.S."/>
            <person name="Goodner B."/>
            <person name="Setubal J.C."/>
            <person name="Farrand S.K."/>
            <person name="Nester E.W."/>
            <person name="Burr T.J."/>
            <person name="Banta L."/>
            <person name="Dickerman A.W."/>
            <person name="Paulsen I."/>
            <person name="Otten L."/>
            <person name="Suen G."/>
            <person name="Welch R."/>
            <person name="Almeida N.F."/>
            <person name="Arnold F."/>
            <person name="Burton O.T."/>
            <person name="Du Z."/>
            <person name="Ewing A."/>
            <person name="Godsy E."/>
            <person name="Heisel S."/>
            <person name="Houmiel K.L."/>
            <person name="Jhaveri J."/>
            <person name="Lu J."/>
            <person name="Miller N.M."/>
            <person name="Norton S."/>
            <person name="Chen Q."/>
            <person name="Phoolcharoen W."/>
            <person name="Ohlin V."/>
            <person name="Ondrusek D."/>
            <person name="Pride N."/>
            <person name="Stricklin S.L."/>
            <person name="Sun J."/>
            <person name="Wheeler C."/>
            <person name="Wilson L."/>
            <person name="Zhu H."/>
            <person name="Wood D.W."/>
        </authorList>
    </citation>
    <scope>NUCLEOTIDE SEQUENCE [LARGE SCALE GENOMIC DNA]</scope>
    <source>
        <strain evidence="4">S4 / ATCC BAA-846</strain>
        <plasmid evidence="3 4">pAtS4b</plasmid>
    </source>
</reference>
<dbReference type="AlphaFoldDB" id="B9K392"/>
<protein>
    <submittedName>
        <fullName evidence="3">Glycosyltransferase</fullName>
    </submittedName>
</protein>
<dbReference type="EMBL" id="CP000635">
    <property type="protein sequence ID" value="ACM39340.1"/>
    <property type="molecule type" value="Genomic_DNA"/>
</dbReference>